<dbReference type="SUPFAM" id="SSF55961">
    <property type="entry name" value="Bet v1-like"/>
    <property type="match status" value="1"/>
</dbReference>
<reference evidence="1 2" key="1">
    <citation type="journal article" date="2021" name="ACS Chem. Biol.">
        <title>Genomic-Led Discovery of a Novel Glycopeptide Antibiotic by Nonomuraea coxensis DSM 45129.</title>
        <authorList>
            <person name="Yushchuk O."/>
            <person name="Vior N.M."/>
            <person name="Andreo-Vidal A."/>
            <person name="Berini F."/>
            <person name="Ruckert C."/>
            <person name="Busche T."/>
            <person name="Binda E."/>
            <person name="Kalinowski J."/>
            <person name="Truman A.W."/>
            <person name="Marinelli F."/>
        </authorList>
    </citation>
    <scope>NUCLEOTIDE SEQUENCE [LARGE SCALE GENOMIC DNA]</scope>
    <source>
        <strain evidence="1 2">DSM 45129</strain>
    </source>
</reference>
<dbReference type="Gene3D" id="3.30.530.20">
    <property type="match status" value="1"/>
</dbReference>
<sequence length="147" mass="16295">MARAVYVGAAVEVAAPPEQVFALLTDWARQREWMFLTSTRQVAPDVVEAYSGVRPVGFLDTMTITRWEPPELVVMEHTGRVVRGRGAFRVRALGSGSRVIWTEELLVPFGALGRAGWPLVRPAAKAVFRHSLRRFAALAEGRRGRPA</sequence>
<proteinExistence type="predicted"/>
<dbReference type="RefSeq" id="WP_020540368.1">
    <property type="nucleotide sequence ID" value="NZ_CP068985.1"/>
</dbReference>
<dbReference type="Pfam" id="PF10604">
    <property type="entry name" value="Polyketide_cyc2"/>
    <property type="match status" value="1"/>
</dbReference>
<keyword evidence="2" id="KW-1185">Reference proteome</keyword>
<accession>A0ABX8U3F5</accession>
<dbReference type="Proteomes" id="UP000824681">
    <property type="component" value="Chromosome"/>
</dbReference>
<protein>
    <submittedName>
        <fullName evidence="1">Polyketide cyclase / dehydrase and lipid transport</fullName>
    </submittedName>
</protein>
<organism evidence="1 2">
    <name type="scientific">Nonomuraea coxensis DSM 45129</name>
    <dbReference type="NCBI Taxonomy" id="1122611"/>
    <lineage>
        <taxon>Bacteria</taxon>
        <taxon>Bacillati</taxon>
        <taxon>Actinomycetota</taxon>
        <taxon>Actinomycetes</taxon>
        <taxon>Streptosporangiales</taxon>
        <taxon>Streptosporangiaceae</taxon>
        <taxon>Nonomuraea</taxon>
    </lineage>
</organism>
<gene>
    <name evidence="1" type="ORF">Nocox_23365</name>
</gene>
<evidence type="ECO:0000313" key="2">
    <source>
        <dbReference type="Proteomes" id="UP000824681"/>
    </source>
</evidence>
<name>A0ABX8U3F5_9ACTN</name>
<dbReference type="InterPro" id="IPR019587">
    <property type="entry name" value="Polyketide_cyclase/dehydratase"/>
</dbReference>
<evidence type="ECO:0000313" key="1">
    <source>
        <dbReference type="EMBL" id="QYC42276.1"/>
    </source>
</evidence>
<dbReference type="EMBL" id="CP068985">
    <property type="protein sequence ID" value="QYC42276.1"/>
    <property type="molecule type" value="Genomic_DNA"/>
</dbReference>
<dbReference type="InterPro" id="IPR023393">
    <property type="entry name" value="START-like_dom_sf"/>
</dbReference>